<dbReference type="EMBL" id="BMAV01005024">
    <property type="protein sequence ID" value="GFY45754.1"/>
    <property type="molecule type" value="Genomic_DNA"/>
</dbReference>
<dbReference type="AlphaFoldDB" id="A0A8X7BXR2"/>
<evidence type="ECO:0000313" key="1">
    <source>
        <dbReference type="EMBL" id="GFY45754.1"/>
    </source>
</evidence>
<dbReference type="Proteomes" id="UP000886998">
    <property type="component" value="Unassembled WGS sequence"/>
</dbReference>
<proteinExistence type="predicted"/>
<reference evidence="1" key="1">
    <citation type="submission" date="2020-08" db="EMBL/GenBank/DDBJ databases">
        <title>Multicomponent nature underlies the extraordinary mechanical properties of spider dragline silk.</title>
        <authorList>
            <person name="Kono N."/>
            <person name="Nakamura H."/>
            <person name="Mori M."/>
            <person name="Yoshida Y."/>
            <person name="Ohtoshi R."/>
            <person name="Malay A.D."/>
            <person name="Moran D.A.P."/>
            <person name="Tomita M."/>
            <person name="Numata K."/>
            <person name="Arakawa K."/>
        </authorList>
    </citation>
    <scope>NUCLEOTIDE SEQUENCE</scope>
</reference>
<evidence type="ECO:0000313" key="2">
    <source>
        <dbReference type="Proteomes" id="UP000886998"/>
    </source>
</evidence>
<sequence>MHKILHTYNLESLIINQHALNPVASIWNIIEKDVRTPESIPLNFREMCKIFDKLWVLMESKHLQFLTEFKLKRIVVFIKIKGSVVNY</sequence>
<name>A0A8X7BXR2_9ARAC</name>
<organism evidence="1 2">
    <name type="scientific">Trichonephila inaurata madagascariensis</name>
    <dbReference type="NCBI Taxonomy" id="2747483"/>
    <lineage>
        <taxon>Eukaryota</taxon>
        <taxon>Metazoa</taxon>
        <taxon>Ecdysozoa</taxon>
        <taxon>Arthropoda</taxon>
        <taxon>Chelicerata</taxon>
        <taxon>Arachnida</taxon>
        <taxon>Araneae</taxon>
        <taxon>Araneomorphae</taxon>
        <taxon>Entelegynae</taxon>
        <taxon>Araneoidea</taxon>
        <taxon>Nephilidae</taxon>
        <taxon>Trichonephila</taxon>
        <taxon>Trichonephila inaurata</taxon>
    </lineage>
</organism>
<keyword evidence="2" id="KW-1185">Reference proteome</keyword>
<protein>
    <submittedName>
        <fullName evidence="1">Uncharacterized protein</fullName>
    </submittedName>
</protein>
<comment type="caution">
    <text evidence="1">The sequence shown here is derived from an EMBL/GenBank/DDBJ whole genome shotgun (WGS) entry which is preliminary data.</text>
</comment>
<gene>
    <name evidence="1" type="ORF">TNIN_247831</name>
</gene>
<accession>A0A8X7BXR2</accession>